<dbReference type="KEGG" id="skr:BRX40_13095"/>
<organism evidence="2 4">
    <name type="scientific">Sphingomonas koreensis</name>
    <dbReference type="NCBI Taxonomy" id="93064"/>
    <lineage>
        <taxon>Bacteria</taxon>
        <taxon>Pseudomonadati</taxon>
        <taxon>Pseudomonadota</taxon>
        <taxon>Alphaproteobacteria</taxon>
        <taxon>Sphingomonadales</taxon>
        <taxon>Sphingomonadaceae</taxon>
        <taxon>Sphingomonas</taxon>
    </lineage>
</organism>
<dbReference type="Proteomes" id="UP000185161">
    <property type="component" value="Chromosome"/>
</dbReference>
<dbReference type="EMBL" id="CP018820">
    <property type="protein sequence ID" value="APR55027.1"/>
    <property type="molecule type" value="Genomic_DNA"/>
</dbReference>
<reference evidence="3 5" key="3">
    <citation type="submission" date="2018-07" db="EMBL/GenBank/DDBJ databases">
        <title>Genomic and Epidemiologic Investigation of an Indolent Hospital Outbreak.</title>
        <authorList>
            <person name="Johnson R.C."/>
            <person name="Deming C."/>
            <person name="Conlan S."/>
            <person name="Zellmer C.J."/>
            <person name="Michelin A.V."/>
            <person name="Lee-Lin S."/>
            <person name="Thomas P.J."/>
            <person name="Park M."/>
            <person name="Weingarten R.A."/>
            <person name="Less J."/>
            <person name="Dekker J.P."/>
            <person name="Frank K.M."/>
            <person name="Musser K.A."/>
            <person name="Mcquiston J.R."/>
            <person name="Henderson D.K."/>
            <person name="Lau A.F."/>
            <person name="Palmore T.N."/>
            <person name="Segre J.A."/>
        </authorList>
    </citation>
    <scope>NUCLEOTIDE SEQUENCE [LARGE SCALE GENOMIC DNA]</scope>
    <source>
        <strain evidence="3 5">SK-NIH.Env10_0317</strain>
    </source>
</reference>
<sequence length="144" mass="16013">MLARMWFDGWQDAHAGILPEALARHRTLASFLERILDGLERVRVAEVDGAPAGLSFVKGDELYQFYLAASARGTGVAQSLMQDTLTRLRASGVATAWLACAIGNDRAAHFYTKAGWRRVGEMTSRLETPEGVFPLNVWRYEIDL</sequence>
<evidence type="ECO:0000259" key="1">
    <source>
        <dbReference type="PROSITE" id="PS51186"/>
    </source>
</evidence>
<evidence type="ECO:0000313" key="3">
    <source>
        <dbReference type="EMBL" id="RSV04890.1"/>
    </source>
</evidence>
<dbReference type="AlphaFoldDB" id="A0A1L6JGT8"/>
<dbReference type="SUPFAM" id="SSF55729">
    <property type="entry name" value="Acyl-CoA N-acyltransferases (Nat)"/>
    <property type="match status" value="1"/>
</dbReference>
<dbReference type="InterPro" id="IPR016181">
    <property type="entry name" value="Acyl_CoA_acyltransferase"/>
</dbReference>
<proteinExistence type="predicted"/>
<dbReference type="Gene3D" id="3.40.630.30">
    <property type="match status" value="1"/>
</dbReference>
<dbReference type="RefSeq" id="WP_075153219.1">
    <property type="nucleotide sequence ID" value="NZ_QLJD01000001.1"/>
</dbReference>
<feature type="domain" description="N-acetyltransferase" evidence="1">
    <location>
        <begin position="1"/>
        <end position="144"/>
    </location>
</feature>
<dbReference type="InterPro" id="IPR000182">
    <property type="entry name" value="GNAT_dom"/>
</dbReference>
<gene>
    <name evidence="2" type="ORF">BRX40_13095</name>
    <name evidence="3" type="ORF">CA257_07875</name>
</gene>
<dbReference type="OrthoDB" id="143110at2"/>
<dbReference type="Pfam" id="PF00583">
    <property type="entry name" value="Acetyltransf_1"/>
    <property type="match status" value="1"/>
</dbReference>
<evidence type="ECO:0000313" key="5">
    <source>
        <dbReference type="Proteomes" id="UP000286681"/>
    </source>
</evidence>
<dbReference type="PROSITE" id="PS51186">
    <property type="entry name" value="GNAT"/>
    <property type="match status" value="1"/>
</dbReference>
<keyword evidence="2" id="KW-0808">Transferase</keyword>
<evidence type="ECO:0000313" key="4">
    <source>
        <dbReference type="Proteomes" id="UP000185161"/>
    </source>
</evidence>
<dbReference type="STRING" id="93064.BRX40_13095"/>
<name>A0A1L6JGT8_9SPHN</name>
<dbReference type="GO" id="GO:0016747">
    <property type="term" value="F:acyltransferase activity, transferring groups other than amino-acyl groups"/>
    <property type="evidence" value="ECO:0007669"/>
    <property type="project" value="InterPro"/>
</dbReference>
<accession>A0A1L6JGT8</accession>
<reference evidence="2" key="1">
    <citation type="submission" date="2016-12" db="EMBL/GenBank/DDBJ databases">
        <title>Whole genome sequencing of Sphingomonas koreensis.</title>
        <authorList>
            <person name="Conlan S."/>
            <person name="Thomas P.J."/>
            <person name="Mullikin J."/>
            <person name="Palmore T.N."/>
            <person name="Frank K.M."/>
            <person name="Segre J.A."/>
        </authorList>
    </citation>
    <scope>NUCLEOTIDE SEQUENCE</scope>
    <source>
        <strain evidence="2">ABOJV</strain>
    </source>
</reference>
<dbReference type="CDD" id="cd04301">
    <property type="entry name" value="NAT_SF"/>
    <property type="match status" value="1"/>
</dbReference>
<dbReference type="Proteomes" id="UP000286681">
    <property type="component" value="Unassembled WGS sequence"/>
</dbReference>
<reference evidence="4" key="2">
    <citation type="submission" date="2016-12" db="EMBL/GenBank/DDBJ databases">
        <title>Whole genome sequencing of Sphingomonas sp. ABOJV.</title>
        <authorList>
            <person name="Conlan S."/>
            <person name="Thomas P.J."/>
            <person name="Mullikin J."/>
            <person name="Palmore T.N."/>
            <person name="Frank K.M."/>
            <person name="Segre J.A."/>
        </authorList>
    </citation>
    <scope>NUCLEOTIDE SEQUENCE [LARGE SCALE GENOMIC DNA]</scope>
    <source>
        <strain evidence="4">ABOJV</strain>
    </source>
</reference>
<evidence type="ECO:0000313" key="2">
    <source>
        <dbReference type="EMBL" id="APR55027.1"/>
    </source>
</evidence>
<dbReference type="EMBL" id="QQWO01000005">
    <property type="protein sequence ID" value="RSV04890.1"/>
    <property type="molecule type" value="Genomic_DNA"/>
</dbReference>
<keyword evidence="4" id="KW-1185">Reference proteome</keyword>
<protein>
    <submittedName>
        <fullName evidence="2">GNAT family N-acetyltransferase</fullName>
    </submittedName>
</protein>